<evidence type="ECO:0000313" key="13">
    <source>
        <dbReference type="EMBL" id="URI10233.1"/>
    </source>
</evidence>
<evidence type="ECO:0000256" key="9">
    <source>
        <dbReference type="ARBA" id="ARBA00048173"/>
    </source>
</evidence>
<dbReference type="EMBL" id="CP097636">
    <property type="protein sequence ID" value="URI10758.1"/>
    <property type="molecule type" value="Genomic_DNA"/>
</dbReference>
<evidence type="ECO:0000256" key="6">
    <source>
        <dbReference type="ARBA" id="ARBA00022918"/>
    </source>
</evidence>
<dbReference type="InterPro" id="IPR051083">
    <property type="entry name" value="GrpII_Intron_Splice-Mob/Def"/>
</dbReference>
<feature type="region of interest" description="Disordered" evidence="10">
    <location>
        <begin position="1"/>
        <end position="42"/>
    </location>
</feature>
<evidence type="ECO:0000256" key="1">
    <source>
        <dbReference type="ARBA" id="ARBA00012493"/>
    </source>
</evidence>
<dbReference type="Proteomes" id="UP001056201">
    <property type="component" value="Chromosome 1"/>
</dbReference>
<evidence type="ECO:0000313" key="14">
    <source>
        <dbReference type="EMBL" id="URI10758.1"/>
    </source>
</evidence>
<dbReference type="EMBL" id="CP097635">
    <property type="protein sequence ID" value="URI08202.1"/>
    <property type="molecule type" value="Genomic_DNA"/>
</dbReference>
<evidence type="ECO:0000256" key="2">
    <source>
        <dbReference type="ARBA" id="ARBA00022679"/>
    </source>
</evidence>
<keyword evidence="3 13" id="KW-0548">Nucleotidyltransferase</keyword>
<dbReference type="InterPro" id="IPR000123">
    <property type="entry name" value="Reverse_transcriptase_msDNA"/>
</dbReference>
<protein>
    <recommendedName>
        <fullName evidence="1">RNA-directed DNA polymerase</fullName>
        <ecNumber evidence="1">2.7.7.49</ecNumber>
    </recommendedName>
</protein>
<proteinExistence type="inferred from homology"/>
<keyword evidence="2 13" id="KW-0808">Transferase</keyword>
<dbReference type="NCBIfam" id="TIGR04416">
    <property type="entry name" value="group_II_RT_mat"/>
    <property type="match status" value="1"/>
</dbReference>
<comment type="similarity">
    <text evidence="8">Belongs to the bacterial reverse transcriptase family.</text>
</comment>
<evidence type="ECO:0000256" key="5">
    <source>
        <dbReference type="ARBA" id="ARBA00022842"/>
    </source>
</evidence>
<keyword evidence="6 13" id="KW-0695">RNA-directed DNA polymerase</keyword>
<evidence type="ECO:0000259" key="11">
    <source>
        <dbReference type="PROSITE" id="PS50878"/>
    </source>
</evidence>
<dbReference type="InterPro" id="IPR030931">
    <property type="entry name" value="Group_II_RT_mat"/>
</dbReference>
<dbReference type="PROSITE" id="PS50878">
    <property type="entry name" value="RT_POL"/>
    <property type="match status" value="1"/>
</dbReference>
<dbReference type="InterPro" id="IPR043502">
    <property type="entry name" value="DNA/RNA_pol_sf"/>
</dbReference>
<dbReference type="Pfam" id="PF00078">
    <property type="entry name" value="RVT_1"/>
    <property type="match status" value="1"/>
</dbReference>
<evidence type="ECO:0000256" key="4">
    <source>
        <dbReference type="ARBA" id="ARBA00022723"/>
    </source>
</evidence>
<dbReference type="PANTHER" id="PTHR34047:SF8">
    <property type="entry name" value="PROTEIN YKFC"/>
    <property type="match status" value="1"/>
</dbReference>
<keyword evidence="15" id="KW-1185">Reference proteome</keyword>
<gene>
    <name evidence="13" type="primary">ltrA</name>
    <name evidence="12" type="ORF">MW290_06400</name>
    <name evidence="13" type="ORF">MW290_14530</name>
    <name evidence="14" type="ORF">MW290_17365</name>
</gene>
<name>A0ABY4SEQ8_AQUTE</name>
<dbReference type="PRINTS" id="PR00866">
    <property type="entry name" value="RNADNAPOLMS"/>
</dbReference>
<evidence type="ECO:0000313" key="12">
    <source>
        <dbReference type="EMBL" id="URI08202.1"/>
    </source>
</evidence>
<dbReference type="SUPFAM" id="SSF56672">
    <property type="entry name" value="DNA/RNA polymerases"/>
    <property type="match status" value="1"/>
</dbReference>
<sequence>MALGSARHQTCARPTGRARRRGASGGEAAASARSDEARPARCDLTGPGADDLLGQALARANMAAAWKRIKANKGGAGVDGRTVQDTAVWLQGAWPAIRQSVLDGSYRPSAVRRVSIPKPGGGERELGIPTVVDRLIQQALLQVLQPLIDPCFSEHSHGFRPGRSAHGAVVEAKRYVQEGYDVVVDVDLEKFFDRVDHDIVMHRLSLHVADKRVLRLIRRYLQAPTMVAGVVSPRTQGTPQGGPLSPLLANVLLDEVDRELERRGHRFVRYADDCNVYVKSRKAGERVLQGLRKHYARLALKVNEAKTAVGEVWGRKFLGYCLWQDPTERGRRVDDGVRIGVARPVLAQLRQHLRGLTRRHSGCSLEHVAQGLREYLQGWKAYFRLAQTPRVFAAMDQWLRHRLRAIQFKQWKNVATVYREMRRLGATHPQAAAAAAHTGRWWRGSHHCLNNVLTIAYFDRLGVPRLA</sequence>
<dbReference type="InterPro" id="IPR000477">
    <property type="entry name" value="RT_dom"/>
</dbReference>
<organism evidence="13 15">
    <name type="scientific">Aquincola tertiaricarbonis</name>
    <dbReference type="NCBI Taxonomy" id="391953"/>
    <lineage>
        <taxon>Bacteria</taxon>
        <taxon>Pseudomonadati</taxon>
        <taxon>Pseudomonadota</taxon>
        <taxon>Betaproteobacteria</taxon>
        <taxon>Burkholderiales</taxon>
        <taxon>Sphaerotilaceae</taxon>
        <taxon>Aquincola</taxon>
    </lineage>
</organism>
<dbReference type="EC" id="2.7.7.49" evidence="1"/>
<comment type="catalytic activity">
    <reaction evidence="9">
        <text>DNA(n) + a 2'-deoxyribonucleoside 5'-triphosphate = DNA(n+1) + diphosphate</text>
        <dbReference type="Rhea" id="RHEA:22508"/>
        <dbReference type="Rhea" id="RHEA-COMP:17339"/>
        <dbReference type="Rhea" id="RHEA-COMP:17340"/>
        <dbReference type="ChEBI" id="CHEBI:33019"/>
        <dbReference type="ChEBI" id="CHEBI:61560"/>
        <dbReference type="ChEBI" id="CHEBI:173112"/>
        <dbReference type="EC" id="2.7.7.49"/>
    </reaction>
</comment>
<feature type="domain" description="Reverse transcriptase" evidence="11">
    <location>
        <begin position="97"/>
        <end position="322"/>
    </location>
</feature>
<evidence type="ECO:0000256" key="10">
    <source>
        <dbReference type="SAM" id="MobiDB-lite"/>
    </source>
</evidence>
<evidence type="ECO:0000256" key="3">
    <source>
        <dbReference type="ARBA" id="ARBA00022695"/>
    </source>
</evidence>
<keyword evidence="7" id="KW-0051">Antiviral defense</keyword>
<dbReference type="EMBL" id="CP097636">
    <property type="protein sequence ID" value="URI10233.1"/>
    <property type="molecule type" value="Genomic_DNA"/>
</dbReference>
<reference evidence="13" key="1">
    <citation type="submission" date="2022-05" db="EMBL/GenBank/DDBJ databases">
        <title>An RpoN-dependent PEP-CTERM gene is involved in floc formation of an Aquincola tertiaricarbonis strain.</title>
        <authorList>
            <person name="Qiu D."/>
            <person name="Xia M."/>
        </authorList>
    </citation>
    <scope>NUCLEOTIDE SEQUENCE</scope>
    <source>
        <strain evidence="13">RN12</strain>
    </source>
</reference>
<dbReference type="PANTHER" id="PTHR34047">
    <property type="entry name" value="NUCLEAR INTRON MATURASE 1, MITOCHONDRIAL-RELATED"/>
    <property type="match status" value="1"/>
</dbReference>
<evidence type="ECO:0000256" key="8">
    <source>
        <dbReference type="ARBA" id="ARBA00034120"/>
    </source>
</evidence>
<dbReference type="Pfam" id="PF08388">
    <property type="entry name" value="GIIM"/>
    <property type="match status" value="1"/>
</dbReference>
<accession>A0ABY4SEQ8</accession>
<evidence type="ECO:0000256" key="7">
    <source>
        <dbReference type="ARBA" id="ARBA00023118"/>
    </source>
</evidence>
<dbReference type="Proteomes" id="UP001056201">
    <property type="component" value="Chromosome 2"/>
</dbReference>
<keyword evidence="5" id="KW-0460">Magnesium</keyword>
<keyword evidence="4" id="KW-0479">Metal-binding</keyword>
<dbReference type="InterPro" id="IPR013597">
    <property type="entry name" value="Mat_intron_G2"/>
</dbReference>
<evidence type="ECO:0000313" key="15">
    <source>
        <dbReference type="Proteomes" id="UP001056201"/>
    </source>
</evidence>
<dbReference type="CDD" id="cd01651">
    <property type="entry name" value="RT_G2_intron"/>
    <property type="match status" value="1"/>
</dbReference>
<dbReference type="GO" id="GO:0003964">
    <property type="term" value="F:RNA-directed DNA polymerase activity"/>
    <property type="evidence" value="ECO:0007669"/>
    <property type="project" value="UniProtKB-KW"/>
</dbReference>